<organism evidence="1 2">
    <name type="scientific">Heterorhabditis bacteriophora</name>
    <name type="common">Entomopathogenic nematode worm</name>
    <dbReference type="NCBI Taxonomy" id="37862"/>
    <lineage>
        <taxon>Eukaryota</taxon>
        <taxon>Metazoa</taxon>
        <taxon>Ecdysozoa</taxon>
        <taxon>Nematoda</taxon>
        <taxon>Chromadorea</taxon>
        <taxon>Rhabditida</taxon>
        <taxon>Rhabditina</taxon>
        <taxon>Rhabditomorpha</taxon>
        <taxon>Strongyloidea</taxon>
        <taxon>Heterorhabditidae</taxon>
        <taxon>Heterorhabditis</taxon>
    </lineage>
</organism>
<accession>A0A1I7X1T0</accession>
<evidence type="ECO:0000313" key="2">
    <source>
        <dbReference type="WBParaSite" id="Hba_11403"/>
    </source>
</evidence>
<keyword evidence="1" id="KW-1185">Reference proteome</keyword>
<reference evidence="2" key="1">
    <citation type="submission" date="2016-11" db="UniProtKB">
        <authorList>
            <consortium name="WormBaseParasite"/>
        </authorList>
    </citation>
    <scope>IDENTIFICATION</scope>
</reference>
<dbReference type="Proteomes" id="UP000095283">
    <property type="component" value="Unplaced"/>
</dbReference>
<dbReference type="WBParaSite" id="Hba_11403">
    <property type="protein sequence ID" value="Hba_11403"/>
    <property type="gene ID" value="Hba_11403"/>
</dbReference>
<dbReference type="AlphaFoldDB" id="A0A1I7X1T0"/>
<name>A0A1I7X1T0_HETBA</name>
<protein>
    <submittedName>
        <fullName evidence="2">Vitellogenin domain-containing protein</fullName>
    </submittedName>
</protein>
<sequence>MTDNFTKLQNNITPNDLNILSDTLSQTSLSTFRLATGKDNKRTKQETLRCEYDSYTKIVAISNHKIFNTTDEISEEVPLRGKAIRVALATISEEDHMNIDVMELDEVHFMCETGAQTLNTSLHSGQIEEKDMSQLLSDPMSLLFLVDGTSQTTNATEPSMKAQAVQVTCEQVNYGINATTSQCHGHSQSDVSMFRIDQKDRLKLELAHNVRFNMDNATWMEEKIYNTGWTQVVSKLDSTSIQCTPIMSNSYTQHTSCFCDQFSQTEFYMKNKSSQACDASVITTNVSCETTYVGKDSASQAVVKSFDKAIDFSDFIEPNNVLIDGPPWSDFDITRYTHLEEITHEEKLSQTSPSVGDMGIQSVPLVASVKIQTIKVKRKTMMNKIVEAKIDLREAEIQAVVSMETKGIGQSDRDDWIKETHHMSLEIHHVELYYFI</sequence>
<proteinExistence type="predicted"/>
<evidence type="ECO:0000313" key="1">
    <source>
        <dbReference type="Proteomes" id="UP000095283"/>
    </source>
</evidence>